<keyword evidence="2" id="KW-0732">Signal</keyword>
<dbReference type="InterPro" id="IPR043504">
    <property type="entry name" value="Peptidase_S1_PA_chymotrypsin"/>
</dbReference>
<evidence type="ECO:0000313" key="6">
    <source>
        <dbReference type="Proteomes" id="UP000243579"/>
    </source>
</evidence>
<keyword evidence="6" id="KW-1185">Reference proteome</keyword>
<organism evidence="4">
    <name type="scientific">Achlya hypogyna</name>
    <name type="common">Oomycete</name>
    <name type="synonym">Protoachlya hypogyna</name>
    <dbReference type="NCBI Taxonomy" id="1202772"/>
    <lineage>
        <taxon>Eukaryota</taxon>
        <taxon>Sar</taxon>
        <taxon>Stramenopiles</taxon>
        <taxon>Oomycota</taxon>
        <taxon>Saprolegniomycetes</taxon>
        <taxon>Saprolegniales</taxon>
        <taxon>Achlyaceae</taxon>
        <taxon>Achlya</taxon>
    </lineage>
</organism>
<sequence length="257" mass="27020">MLSTIQSLAIASALLASSATAWEDFVAGLREIPDGNNRCTGALIAPRLVLTSASCLVQQVSPRIYDTAPVEYVSLGSANINGTATGERIAVVENILHPDFSFDALNWSTTNDFGLLVLKTPSSYTPVPVDFAPIDEGSLAALLGWQEVLTSPNPTAQVEGMMLASDDVCASAYSAFNATSNLCLQTLTTPTSIGRDNGYGRPVTVTKDGKQELVAVDSFSLQFSGGVEVTARLSGAQSFLEPYLNNATLVGNDGLLH</sequence>
<name>A0A0A7CPJ7_ACHHY</name>
<dbReference type="PANTHER" id="PTHR24260">
    <property type="match status" value="1"/>
</dbReference>
<dbReference type="EMBL" id="KM038939">
    <property type="protein sequence ID" value="AIG56400.1"/>
    <property type="molecule type" value="Genomic_DNA"/>
</dbReference>
<dbReference type="SUPFAM" id="SSF50494">
    <property type="entry name" value="Trypsin-like serine proteases"/>
    <property type="match status" value="1"/>
</dbReference>
<protein>
    <submittedName>
        <fullName evidence="4">Secreted protein</fullName>
    </submittedName>
</protein>
<evidence type="ECO:0000313" key="4">
    <source>
        <dbReference type="EMBL" id="AIG56400.1"/>
    </source>
</evidence>
<feature type="chain" id="PRO_5002026943" evidence="2">
    <location>
        <begin position="22"/>
        <end position="257"/>
    </location>
</feature>
<reference evidence="4 6" key="1">
    <citation type="journal article" date="2014" name="Genome Biol. Evol.">
        <title>The secreted proteins of Achlya hypogyna and Thraustotheca clavata identify the ancestral oomycete secretome and reveal gene acquisitions by horizontal gene transfer.</title>
        <authorList>
            <person name="Misner I."/>
            <person name="Blouin N."/>
            <person name="Leonard G."/>
            <person name="Richards T.A."/>
            <person name="Lane C.E."/>
        </authorList>
    </citation>
    <scope>NUCLEOTIDE SEQUENCE</scope>
    <source>
        <strain evidence="4 6">ATCC 48635</strain>
    </source>
</reference>
<keyword evidence="1" id="KW-0843">Virulence</keyword>
<dbReference type="Proteomes" id="UP000243579">
    <property type="component" value="Unassembled WGS sequence"/>
</dbReference>
<gene>
    <name evidence="5" type="ORF">ACHHYP_14536</name>
</gene>
<dbReference type="InterPro" id="IPR001254">
    <property type="entry name" value="Trypsin_dom"/>
</dbReference>
<dbReference type="SMART" id="SM00020">
    <property type="entry name" value="Tryp_SPc"/>
    <property type="match status" value="1"/>
</dbReference>
<dbReference type="PANTHER" id="PTHR24260:SF132">
    <property type="entry name" value="PEPTIDASE S1 DOMAIN-CONTAINING PROTEIN"/>
    <property type="match status" value="1"/>
</dbReference>
<dbReference type="Pfam" id="PF00089">
    <property type="entry name" value="Trypsin"/>
    <property type="match status" value="1"/>
</dbReference>
<proteinExistence type="predicted"/>
<evidence type="ECO:0000256" key="2">
    <source>
        <dbReference type="SAM" id="SignalP"/>
    </source>
</evidence>
<dbReference type="PROSITE" id="PS50240">
    <property type="entry name" value="TRYPSIN_DOM"/>
    <property type="match status" value="1"/>
</dbReference>
<dbReference type="InterPro" id="IPR009003">
    <property type="entry name" value="Peptidase_S1_PA"/>
</dbReference>
<dbReference type="Gene3D" id="2.40.10.10">
    <property type="entry name" value="Trypsin-like serine proteases"/>
    <property type="match status" value="1"/>
</dbReference>
<dbReference type="GO" id="GO:0004252">
    <property type="term" value="F:serine-type endopeptidase activity"/>
    <property type="evidence" value="ECO:0007669"/>
    <property type="project" value="InterPro"/>
</dbReference>
<dbReference type="AlphaFoldDB" id="A0A0A7CPJ7"/>
<dbReference type="EMBL" id="JNBR01002134">
    <property type="protein sequence ID" value="OQR83577.1"/>
    <property type="molecule type" value="Genomic_DNA"/>
</dbReference>
<accession>A0A0A7CPJ7</accession>
<evidence type="ECO:0000259" key="3">
    <source>
        <dbReference type="PROSITE" id="PS50240"/>
    </source>
</evidence>
<dbReference type="OrthoDB" id="73427at2759"/>
<evidence type="ECO:0000313" key="5">
    <source>
        <dbReference type="EMBL" id="OQR83577.1"/>
    </source>
</evidence>
<evidence type="ECO:0000256" key="1">
    <source>
        <dbReference type="ARBA" id="ARBA00023026"/>
    </source>
</evidence>
<dbReference type="InterPro" id="IPR051333">
    <property type="entry name" value="CLIP_Serine_Protease"/>
</dbReference>
<dbReference type="GO" id="GO:0006508">
    <property type="term" value="P:proteolysis"/>
    <property type="evidence" value="ECO:0007669"/>
    <property type="project" value="InterPro"/>
</dbReference>
<dbReference type="STRING" id="1202772.A0A0A7CPJ7"/>
<feature type="signal peptide" evidence="2">
    <location>
        <begin position="1"/>
        <end position="21"/>
    </location>
</feature>
<feature type="domain" description="Peptidase S1" evidence="3">
    <location>
        <begin position="10"/>
        <end position="249"/>
    </location>
</feature>